<gene>
    <name evidence="2" type="ORF">RHRU231_550012</name>
</gene>
<feature type="region of interest" description="Disordered" evidence="1">
    <location>
        <begin position="83"/>
        <end position="189"/>
    </location>
</feature>
<evidence type="ECO:0000313" key="2">
    <source>
        <dbReference type="EMBL" id="CDZ89726.1"/>
    </source>
</evidence>
<sequence length="252" mass="26292">MAAYPRAKPWPIARWTRKPTTRARSGSGVTAVPSTNGRSSRLKPASWAAIMTAVRTVVASDPKSAHPAQSMAFHLRVRERQIHGRRPPWPCRSNSRGAGGDSAPGGRGGSQPGQGEGGDRQSDVAQCDVEVAAQGEQIDDDAEQPCGDDVAADRRPDRDEDAGEDLDRSHREHGLVGGAGDDVVDPGGEIALPLGEQVRELVEAEGDRSDGEDGPEEDECLAGSDVGVGAGVRGRGGGEGGGAHRSLLTSKR</sequence>
<dbReference type="AlphaFoldDB" id="A0A098BPS3"/>
<feature type="compositionally biased region" description="Gly residues" evidence="1">
    <location>
        <begin position="97"/>
        <end position="116"/>
    </location>
</feature>
<feature type="region of interest" description="Disordered" evidence="1">
    <location>
        <begin position="1"/>
        <end position="42"/>
    </location>
</feature>
<protein>
    <submittedName>
        <fullName evidence="2">Uncharacterized protein</fullName>
    </submittedName>
</protein>
<evidence type="ECO:0000256" key="1">
    <source>
        <dbReference type="SAM" id="MobiDB-lite"/>
    </source>
</evidence>
<feature type="compositionally biased region" description="Gly residues" evidence="1">
    <location>
        <begin position="226"/>
        <end position="243"/>
    </location>
</feature>
<dbReference type="EMBL" id="CCSD01000067">
    <property type="protein sequence ID" value="CDZ89726.1"/>
    <property type="molecule type" value="Genomic_DNA"/>
</dbReference>
<dbReference type="Proteomes" id="UP000042997">
    <property type="component" value="Unassembled WGS sequence"/>
</dbReference>
<organism evidence="2 3">
    <name type="scientific">Rhodococcus ruber</name>
    <dbReference type="NCBI Taxonomy" id="1830"/>
    <lineage>
        <taxon>Bacteria</taxon>
        <taxon>Bacillati</taxon>
        <taxon>Actinomycetota</taxon>
        <taxon>Actinomycetes</taxon>
        <taxon>Mycobacteriales</taxon>
        <taxon>Nocardiaceae</taxon>
        <taxon>Rhodococcus</taxon>
    </lineage>
</organism>
<name>A0A098BPS3_9NOCA</name>
<feature type="compositionally biased region" description="Polar residues" evidence="1">
    <location>
        <begin position="22"/>
        <end position="39"/>
    </location>
</feature>
<reference evidence="2 3" key="1">
    <citation type="journal article" date="2014" name="Genome Announc.">
        <title>Draft Genome Sequence of Propane- and Butane-Oxidizing Actinobacterium Rhodococcus ruber IEGM 231.</title>
        <authorList>
            <person name="Ivshina I.B."/>
            <person name="Kuyukina M.S."/>
            <person name="Krivoruchko A.V."/>
            <person name="Barbe V."/>
            <person name="Fischer C."/>
        </authorList>
    </citation>
    <scope>NUCLEOTIDE SEQUENCE [LARGE SCALE GENOMIC DNA]</scope>
</reference>
<accession>A0A098BPS3</accession>
<evidence type="ECO:0000313" key="3">
    <source>
        <dbReference type="Proteomes" id="UP000042997"/>
    </source>
</evidence>
<feature type="compositionally biased region" description="Basic and acidic residues" evidence="1">
    <location>
        <begin position="165"/>
        <end position="174"/>
    </location>
</feature>
<feature type="compositionally biased region" description="Basic and acidic residues" evidence="1">
    <location>
        <begin position="201"/>
        <end position="211"/>
    </location>
</feature>
<proteinExistence type="predicted"/>
<feature type="region of interest" description="Disordered" evidence="1">
    <location>
        <begin position="201"/>
        <end position="252"/>
    </location>
</feature>